<comment type="cofactor">
    <cofactor evidence="1 8">
        <name>FAD</name>
        <dbReference type="ChEBI" id="CHEBI:57692"/>
    </cofactor>
</comment>
<dbReference type="PANTHER" id="PTHR48083">
    <property type="entry name" value="MEDIUM-CHAIN SPECIFIC ACYL-COA DEHYDROGENASE, MITOCHONDRIAL-RELATED"/>
    <property type="match status" value="1"/>
</dbReference>
<dbReference type="Pfam" id="PF02771">
    <property type="entry name" value="Acyl-CoA_dh_N"/>
    <property type="match status" value="1"/>
</dbReference>
<evidence type="ECO:0000256" key="8">
    <source>
        <dbReference type="RuleBase" id="RU362125"/>
    </source>
</evidence>
<evidence type="ECO:0000259" key="10">
    <source>
        <dbReference type="Pfam" id="PF02770"/>
    </source>
</evidence>
<dbReference type="InterPro" id="IPR009100">
    <property type="entry name" value="AcylCoA_DH/oxidase_NM_dom_sf"/>
</dbReference>
<dbReference type="SUPFAM" id="SSF47203">
    <property type="entry name" value="Acyl-CoA dehydrogenase C-terminal domain-like"/>
    <property type="match status" value="1"/>
</dbReference>
<dbReference type="InterPro" id="IPR009075">
    <property type="entry name" value="AcylCo_DH/oxidase_C"/>
</dbReference>
<proteinExistence type="inferred from homology"/>
<feature type="domain" description="Acyl-CoA dehydrogenase/oxidase C-terminal" evidence="9">
    <location>
        <begin position="241"/>
        <end position="374"/>
    </location>
</feature>
<dbReference type="PANTHER" id="PTHR48083:SF13">
    <property type="entry name" value="ACYL-COA DEHYDROGENASE FAMILY MEMBER 11"/>
    <property type="match status" value="1"/>
</dbReference>
<dbReference type="GO" id="GO:0003995">
    <property type="term" value="F:acyl-CoA dehydrogenase activity"/>
    <property type="evidence" value="ECO:0007669"/>
    <property type="project" value="TreeGrafter"/>
</dbReference>
<evidence type="ECO:0000256" key="7">
    <source>
        <dbReference type="ARBA" id="ARBA00023002"/>
    </source>
</evidence>
<comment type="subunit">
    <text evidence="3">Homodimer.</text>
</comment>
<evidence type="ECO:0000256" key="6">
    <source>
        <dbReference type="ARBA" id="ARBA00022832"/>
    </source>
</evidence>
<evidence type="ECO:0000256" key="4">
    <source>
        <dbReference type="ARBA" id="ARBA00022630"/>
    </source>
</evidence>
<reference evidence="12" key="1">
    <citation type="submission" date="2025-08" db="UniProtKB">
        <authorList>
            <consortium name="Ensembl"/>
        </authorList>
    </citation>
    <scope>IDENTIFICATION</scope>
</reference>
<dbReference type="Pfam" id="PF00441">
    <property type="entry name" value="Acyl-CoA_dh_1"/>
    <property type="match status" value="1"/>
</dbReference>
<evidence type="ECO:0000256" key="3">
    <source>
        <dbReference type="ARBA" id="ARBA00011738"/>
    </source>
</evidence>
<dbReference type="InterPro" id="IPR037069">
    <property type="entry name" value="AcylCoA_DH/ox_N_sf"/>
</dbReference>
<dbReference type="InterPro" id="IPR050741">
    <property type="entry name" value="Acyl-CoA_dehydrogenase"/>
</dbReference>
<protein>
    <submittedName>
        <fullName evidence="12">Uncharacterized protein</fullName>
    </submittedName>
</protein>
<dbReference type="Gene3D" id="2.40.110.10">
    <property type="entry name" value="Butyryl-CoA Dehydrogenase, subunit A, domain 2"/>
    <property type="match status" value="1"/>
</dbReference>
<sequence length="388" mass="43078">SNAAQFGQCVEPLAIIALQIAQRLISALWCKKSFIFTASFTCVFVRTLSNPTKNSEDPLFRQTVKGQTVLQQVKAWAAGLWNLFLPAVSGLSQLDYAYIAEETGRCLFAPEVFNCQAPDTGNMEVLHMFGSEEQKRLWLQPLLKGEIRSCFCMTEPDVASSDATNIECTLDRDGDSYIINGKKWWISGIDCGDIMIQYYFLLHSHHSTILVPMDTLGVIRVRPLTVFGQDGTLFGLAVFVLHHCMRAVGLAEMALELLCERAASRRTFGKALYQHEVVAHWIAKCRLMIEQTRLLTLHAAHALDTKGSRAARKQIAMIKVAAAQMVCKVVDCAMQVYGGAGLSGDFPLAQMYAYARTLRLADGPDEVHLSSIAQLELRDQLKKAQAKL</sequence>
<dbReference type="InterPro" id="IPR006091">
    <property type="entry name" value="Acyl-CoA_Oxase/DH_mid-dom"/>
</dbReference>
<feature type="domain" description="Acyl-CoA dehydrogenase/oxidase N-terminal" evidence="11">
    <location>
        <begin position="74"/>
        <end position="146"/>
    </location>
</feature>
<comment type="similarity">
    <text evidence="2 8">Belongs to the acyl-CoA dehydrogenase family.</text>
</comment>
<keyword evidence="5 8" id="KW-0274">FAD</keyword>
<dbReference type="InterPro" id="IPR036250">
    <property type="entry name" value="AcylCo_DH-like_C"/>
</dbReference>
<keyword evidence="6" id="KW-0443">Lipid metabolism</keyword>
<keyword evidence="13" id="KW-1185">Reference proteome</keyword>
<dbReference type="Proteomes" id="UP000261520">
    <property type="component" value="Unplaced"/>
</dbReference>
<dbReference type="InterPro" id="IPR046373">
    <property type="entry name" value="Acyl-CoA_Oxase/DH_mid-dom_sf"/>
</dbReference>
<dbReference type="Gene3D" id="1.10.540.10">
    <property type="entry name" value="Acyl-CoA dehydrogenase/oxidase, N-terminal domain"/>
    <property type="match status" value="1"/>
</dbReference>
<evidence type="ECO:0000313" key="13">
    <source>
        <dbReference type="Proteomes" id="UP000261520"/>
    </source>
</evidence>
<dbReference type="Gene3D" id="1.20.140.10">
    <property type="entry name" value="Butyryl-CoA Dehydrogenase, subunit A, domain 3"/>
    <property type="match status" value="1"/>
</dbReference>
<dbReference type="GO" id="GO:0050660">
    <property type="term" value="F:flavin adenine dinucleotide binding"/>
    <property type="evidence" value="ECO:0007669"/>
    <property type="project" value="InterPro"/>
</dbReference>
<dbReference type="SUPFAM" id="SSF56645">
    <property type="entry name" value="Acyl-CoA dehydrogenase NM domain-like"/>
    <property type="match status" value="1"/>
</dbReference>
<dbReference type="GO" id="GO:0005739">
    <property type="term" value="C:mitochondrion"/>
    <property type="evidence" value="ECO:0007669"/>
    <property type="project" value="TreeGrafter"/>
</dbReference>
<evidence type="ECO:0000313" key="12">
    <source>
        <dbReference type="Ensembl" id="ENSPMGP00000002016.1"/>
    </source>
</evidence>
<reference evidence="12" key="2">
    <citation type="submission" date="2025-09" db="UniProtKB">
        <authorList>
            <consortium name="Ensembl"/>
        </authorList>
    </citation>
    <scope>IDENTIFICATION</scope>
</reference>
<dbReference type="Ensembl" id="ENSPMGT00000002146.1">
    <property type="protein sequence ID" value="ENSPMGP00000002016.1"/>
    <property type="gene ID" value="ENSPMGG00000001815.1"/>
</dbReference>
<organism evidence="12 13">
    <name type="scientific">Periophthalmus magnuspinnatus</name>
    <dbReference type="NCBI Taxonomy" id="409849"/>
    <lineage>
        <taxon>Eukaryota</taxon>
        <taxon>Metazoa</taxon>
        <taxon>Chordata</taxon>
        <taxon>Craniata</taxon>
        <taxon>Vertebrata</taxon>
        <taxon>Euteleostomi</taxon>
        <taxon>Actinopterygii</taxon>
        <taxon>Neopterygii</taxon>
        <taxon>Teleostei</taxon>
        <taxon>Neoteleostei</taxon>
        <taxon>Acanthomorphata</taxon>
        <taxon>Gobiaria</taxon>
        <taxon>Gobiiformes</taxon>
        <taxon>Gobioidei</taxon>
        <taxon>Gobiidae</taxon>
        <taxon>Oxudercinae</taxon>
        <taxon>Periophthalmus</taxon>
    </lineage>
</organism>
<evidence type="ECO:0000259" key="9">
    <source>
        <dbReference type="Pfam" id="PF00441"/>
    </source>
</evidence>
<name>A0A3B3ZCB4_9GOBI</name>
<feature type="domain" description="Acyl-CoA oxidase/dehydrogenase middle" evidence="10">
    <location>
        <begin position="150"/>
        <end position="233"/>
    </location>
</feature>
<keyword evidence="7 8" id="KW-0560">Oxidoreductase</keyword>
<keyword evidence="6" id="KW-0276">Fatty acid metabolism</keyword>
<accession>A0A3B3ZCB4</accession>
<dbReference type="STRING" id="409849.ENSPMGP00000002016"/>
<evidence type="ECO:0000256" key="1">
    <source>
        <dbReference type="ARBA" id="ARBA00001974"/>
    </source>
</evidence>
<evidence type="ECO:0000256" key="2">
    <source>
        <dbReference type="ARBA" id="ARBA00009347"/>
    </source>
</evidence>
<evidence type="ECO:0000256" key="5">
    <source>
        <dbReference type="ARBA" id="ARBA00022827"/>
    </source>
</evidence>
<dbReference type="InterPro" id="IPR013786">
    <property type="entry name" value="AcylCoA_DH/ox_N"/>
</dbReference>
<evidence type="ECO:0000259" key="11">
    <source>
        <dbReference type="Pfam" id="PF02771"/>
    </source>
</evidence>
<dbReference type="AlphaFoldDB" id="A0A3B3ZCB4"/>
<dbReference type="GO" id="GO:0033539">
    <property type="term" value="P:fatty acid beta-oxidation using acyl-CoA dehydrogenase"/>
    <property type="evidence" value="ECO:0007669"/>
    <property type="project" value="TreeGrafter"/>
</dbReference>
<keyword evidence="4 8" id="KW-0285">Flavoprotein</keyword>
<dbReference type="Pfam" id="PF02770">
    <property type="entry name" value="Acyl-CoA_dh_M"/>
    <property type="match status" value="1"/>
</dbReference>